<reference evidence="1" key="1">
    <citation type="journal article" date="2023" name="Plant J.">
        <title>Genome sequences and population genomics provide insights into the demographic history, inbreeding, and mutation load of two 'living fossil' tree species of Dipteronia.</title>
        <authorList>
            <person name="Feng Y."/>
            <person name="Comes H.P."/>
            <person name="Chen J."/>
            <person name="Zhu S."/>
            <person name="Lu R."/>
            <person name="Zhang X."/>
            <person name="Li P."/>
            <person name="Qiu J."/>
            <person name="Olsen K.M."/>
            <person name="Qiu Y."/>
        </authorList>
    </citation>
    <scope>NUCLEOTIDE SEQUENCE</scope>
    <source>
        <strain evidence="1">NBL</strain>
    </source>
</reference>
<protein>
    <submittedName>
        <fullName evidence="1">Uncharacterized protein</fullName>
    </submittedName>
</protein>
<dbReference type="EMBL" id="JANJYJ010000004">
    <property type="protein sequence ID" value="KAK3220283.1"/>
    <property type="molecule type" value="Genomic_DNA"/>
</dbReference>
<dbReference type="Pfam" id="PF20206">
    <property type="entry name" value="Tra1_ring"/>
    <property type="match status" value="3"/>
</dbReference>
<dbReference type="InterPro" id="IPR046805">
    <property type="entry name" value="Tra1_ring"/>
</dbReference>
<dbReference type="InterPro" id="IPR016024">
    <property type="entry name" value="ARM-type_fold"/>
</dbReference>
<sequence>MIVSSLSMNPVYSPPPSVRIPFFEQLLSRLLHCCFGSTWQAQMGGVMGLGALVGKVTVETLRLFQVRIVRVLVYVLKKLPIYAIAESRRRQVSRTGSESEVSELLEHLYHPLIQPLLGQPLRSRTVDQQVGIVAALNLCLALRPPLLKLTQELINFLQEALQIAEADETVWVVAVAKEGLRQVINQQRMPKELLQNSLRLILVNLAHTKNLIMPLLQGLAGLLELLSNWFNVTLGDKLLEHLKKWLEPEKLAQSQKSWKAGEEPKIAAGNVV</sequence>
<comment type="caution">
    <text evidence="1">The sequence shown here is derived from an EMBL/GenBank/DDBJ whole genome shotgun (WGS) entry which is preliminary data.</text>
</comment>
<accession>A0AAE0E9N3</accession>
<keyword evidence="2" id="KW-1185">Reference proteome</keyword>
<dbReference type="AlphaFoldDB" id="A0AAE0E9N3"/>
<gene>
    <name evidence="1" type="ORF">Dsin_014253</name>
</gene>
<evidence type="ECO:0000313" key="1">
    <source>
        <dbReference type="EMBL" id="KAK3220283.1"/>
    </source>
</evidence>
<name>A0AAE0E9N3_9ROSI</name>
<dbReference type="Proteomes" id="UP001281410">
    <property type="component" value="Unassembled WGS sequence"/>
</dbReference>
<proteinExistence type="predicted"/>
<dbReference type="SUPFAM" id="SSF48371">
    <property type="entry name" value="ARM repeat"/>
    <property type="match status" value="1"/>
</dbReference>
<organism evidence="1 2">
    <name type="scientific">Dipteronia sinensis</name>
    <dbReference type="NCBI Taxonomy" id="43782"/>
    <lineage>
        <taxon>Eukaryota</taxon>
        <taxon>Viridiplantae</taxon>
        <taxon>Streptophyta</taxon>
        <taxon>Embryophyta</taxon>
        <taxon>Tracheophyta</taxon>
        <taxon>Spermatophyta</taxon>
        <taxon>Magnoliopsida</taxon>
        <taxon>eudicotyledons</taxon>
        <taxon>Gunneridae</taxon>
        <taxon>Pentapetalae</taxon>
        <taxon>rosids</taxon>
        <taxon>malvids</taxon>
        <taxon>Sapindales</taxon>
        <taxon>Sapindaceae</taxon>
        <taxon>Hippocastanoideae</taxon>
        <taxon>Acereae</taxon>
        <taxon>Dipteronia</taxon>
    </lineage>
</organism>
<evidence type="ECO:0000313" key="2">
    <source>
        <dbReference type="Proteomes" id="UP001281410"/>
    </source>
</evidence>